<keyword evidence="1" id="KW-0175">Coiled coil</keyword>
<dbReference type="EMBL" id="JAFBED010000001">
    <property type="protein sequence ID" value="MBM7618453.1"/>
    <property type="molecule type" value="Genomic_DNA"/>
</dbReference>
<proteinExistence type="predicted"/>
<organism evidence="2 3">
    <name type="scientific">Sutcliffiella tianshenii</name>
    <dbReference type="NCBI Taxonomy" id="1463404"/>
    <lineage>
        <taxon>Bacteria</taxon>
        <taxon>Bacillati</taxon>
        <taxon>Bacillota</taxon>
        <taxon>Bacilli</taxon>
        <taxon>Bacillales</taxon>
        <taxon>Bacillaceae</taxon>
        <taxon>Sutcliffiella</taxon>
    </lineage>
</organism>
<evidence type="ECO:0000313" key="2">
    <source>
        <dbReference type="EMBL" id="MBM7618453.1"/>
    </source>
</evidence>
<feature type="coiled-coil region" evidence="1">
    <location>
        <begin position="47"/>
        <end position="74"/>
    </location>
</feature>
<name>A0ABS2NUX5_9BACI</name>
<evidence type="ECO:0000313" key="3">
    <source>
        <dbReference type="Proteomes" id="UP000737402"/>
    </source>
</evidence>
<gene>
    <name evidence="2" type="ORF">JOC95_000295</name>
</gene>
<evidence type="ECO:0000256" key="1">
    <source>
        <dbReference type="SAM" id="Coils"/>
    </source>
</evidence>
<dbReference type="Proteomes" id="UP000737402">
    <property type="component" value="Unassembled WGS sequence"/>
</dbReference>
<sequence>MASSIKIKPSIVNSAIAGLNSSHGKLASVSSNVSSVQFGVSYEIKNRRNIDARLRNAEADLHRLEEKMRRIKSFTSDSLEKYQMAERYLNRQADKNEHDLVKMLMERSSFSSLYELYDKTFGQVDQILHGAQYVGSAGLLHLLGWRFVNEGGRYTYKLLDSVKHGKYNIPVGSLINKVGNSKLNFLAKMMVSPYYAIKYANKSLGEVIYKKFTKYLPDDITKMTNSVRDFRHAISDARTLKDAANAVKANAGSLGSAALKIGKANAVTAFALTGIVEGVGAGIKITENYSKYSGDIETLKTENAKVVGEAVYKTAVIGTTSVTGAVLLGAVGSLAGPGGTVVGAAVGGYLGSVVGEKLTQHTPGWVTDASVHFKDGIFKGTEAVAEGVSKVQEGFSEVKKNASNLLENSKSFFGKLSFGG</sequence>
<comment type="caution">
    <text evidence="2">The sequence shown here is derived from an EMBL/GenBank/DDBJ whole genome shotgun (WGS) entry which is preliminary data.</text>
</comment>
<dbReference type="RefSeq" id="WP_204412732.1">
    <property type="nucleotide sequence ID" value="NZ_JAFBED010000001.1"/>
</dbReference>
<reference evidence="2 3" key="1">
    <citation type="submission" date="2021-01" db="EMBL/GenBank/DDBJ databases">
        <title>Genomic Encyclopedia of Type Strains, Phase IV (KMG-IV): sequencing the most valuable type-strain genomes for metagenomic binning, comparative biology and taxonomic classification.</title>
        <authorList>
            <person name="Goeker M."/>
        </authorList>
    </citation>
    <scope>NUCLEOTIDE SEQUENCE [LARGE SCALE GENOMIC DNA]</scope>
    <source>
        <strain evidence="2 3">DSM 25879</strain>
    </source>
</reference>
<keyword evidence="3" id="KW-1185">Reference proteome</keyword>
<accession>A0ABS2NUX5</accession>
<protein>
    <submittedName>
        <fullName evidence="2">Uncharacterized protein</fullName>
    </submittedName>
</protein>